<dbReference type="Proteomes" id="UP000622405">
    <property type="component" value="Unassembled WGS sequence"/>
</dbReference>
<evidence type="ECO:0000259" key="1">
    <source>
        <dbReference type="Pfam" id="PF01593"/>
    </source>
</evidence>
<dbReference type="Pfam" id="PF01593">
    <property type="entry name" value="Amino_oxidase"/>
    <property type="match status" value="1"/>
</dbReference>
<protein>
    <submittedName>
        <fullName evidence="2">FAD-dependent oxidoreductase</fullName>
    </submittedName>
</protein>
<dbReference type="PRINTS" id="PR00419">
    <property type="entry name" value="ADXRDTASE"/>
</dbReference>
<accession>A0ABR6YW17</accession>
<gene>
    <name evidence="2" type="ORF">GH811_07115</name>
</gene>
<dbReference type="InterPro" id="IPR036188">
    <property type="entry name" value="FAD/NAD-bd_sf"/>
</dbReference>
<dbReference type="InterPro" id="IPR050464">
    <property type="entry name" value="Zeta_carotene_desat/Oxidored"/>
</dbReference>
<evidence type="ECO:0000313" key="2">
    <source>
        <dbReference type="EMBL" id="MBC3899382.1"/>
    </source>
</evidence>
<dbReference type="InterPro" id="IPR002937">
    <property type="entry name" value="Amino_oxidase"/>
</dbReference>
<name>A0ABR6YW17_9FIRM</name>
<dbReference type="PANTHER" id="PTHR42923">
    <property type="entry name" value="PROTOPORPHYRINOGEN OXIDASE"/>
    <property type="match status" value="1"/>
</dbReference>
<comment type="caution">
    <text evidence="2">The sequence shown here is derived from an EMBL/GenBank/DDBJ whole genome shotgun (WGS) entry which is preliminary data.</text>
</comment>
<feature type="domain" description="Amine oxidase" evidence="1">
    <location>
        <begin position="13"/>
        <end position="385"/>
    </location>
</feature>
<dbReference type="EMBL" id="WJBE01000005">
    <property type="protein sequence ID" value="MBC3899382.1"/>
    <property type="molecule type" value="Genomic_DNA"/>
</dbReference>
<sequence>MKKQIAVVGGGYSGLTLAYFLEKAGHQVTVFEAEERAGGHCCSVFHKREFCELGSVLGTSETFMKFLRQLGVKAEYKYFHRNFLGPDGQKQAQIGPDEIAGFQEQLKRLPEYLAPYQAALSAPGWAHIPDALTQSFESWCNANKLHTLMRVYAPHLVAFGFGKSSEIPAIYALKYLDIMTLSSMIESRKLISFSNGANEIIAKLSERLDDLRLNTPVTGMIPLDNNRLTIKTPVGEEDFDAAVITVPLDPSVIHAPDHARLMSCYRRKAYNVLSYVAQENYRTTSYFTHNFDKDGHLLLLYSSKPDQPGPLLTAYAAGDLPIKVLKAQIDADLKQAGFKAERLFAYKQWQTFPHVTGVEIKNGFYDQVNALQGQQGIYFSGSLTCFPTLDKLTQYLSDFATRYFGPDQP</sequence>
<keyword evidence="3" id="KW-1185">Reference proteome</keyword>
<dbReference type="SUPFAM" id="SSF51905">
    <property type="entry name" value="FAD/NAD(P)-binding domain"/>
    <property type="match status" value="1"/>
</dbReference>
<evidence type="ECO:0000313" key="3">
    <source>
        <dbReference type="Proteomes" id="UP000622405"/>
    </source>
</evidence>
<dbReference type="Gene3D" id="3.30.70.1990">
    <property type="match status" value="1"/>
</dbReference>
<reference evidence="2 3" key="1">
    <citation type="journal article" date="2020" name="mSystems">
        <title>Defining Genomic and Predicted Metabolic Features of the Acetobacterium Genus.</title>
        <authorList>
            <person name="Ross D.E."/>
            <person name="Marshall C.W."/>
            <person name="Gulliver D."/>
            <person name="May H.D."/>
            <person name="Norman R.S."/>
        </authorList>
    </citation>
    <scope>NUCLEOTIDE SEQUENCE [LARGE SCALE GENOMIC DNA]</scope>
    <source>
        <strain evidence="2 3">DSM 4132</strain>
    </source>
</reference>
<organism evidence="2 3">
    <name type="scientific">Acetobacterium malicum</name>
    <dbReference type="NCBI Taxonomy" id="52692"/>
    <lineage>
        <taxon>Bacteria</taxon>
        <taxon>Bacillati</taxon>
        <taxon>Bacillota</taxon>
        <taxon>Clostridia</taxon>
        <taxon>Eubacteriales</taxon>
        <taxon>Eubacteriaceae</taxon>
        <taxon>Acetobacterium</taxon>
    </lineage>
</organism>
<dbReference type="Gene3D" id="3.50.50.60">
    <property type="entry name" value="FAD/NAD(P)-binding domain"/>
    <property type="match status" value="1"/>
</dbReference>
<proteinExistence type="predicted"/>
<dbReference type="Gene3D" id="1.10.405.20">
    <property type="match status" value="1"/>
</dbReference>